<dbReference type="Proteomes" id="UP000063429">
    <property type="component" value="Chromosome"/>
</dbReference>
<name>A0ABN4HZ40_9BURK</name>
<keyword evidence="1" id="KW-0732">Signal</keyword>
<proteinExistence type="predicted"/>
<protein>
    <recommendedName>
        <fullName evidence="4">Lipoprotein</fullName>
    </recommendedName>
</protein>
<evidence type="ECO:0000313" key="2">
    <source>
        <dbReference type="EMBL" id="AKZ64045.1"/>
    </source>
</evidence>
<organism evidence="2 3">
    <name type="scientific">Herbaspirillum hiltneri N3</name>
    <dbReference type="NCBI Taxonomy" id="1262470"/>
    <lineage>
        <taxon>Bacteria</taxon>
        <taxon>Pseudomonadati</taxon>
        <taxon>Pseudomonadota</taxon>
        <taxon>Betaproteobacteria</taxon>
        <taxon>Burkholderiales</taxon>
        <taxon>Oxalobacteraceae</taxon>
        <taxon>Herbaspirillum</taxon>
    </lineage>
</organism>
<feature type="signal peptide" evidence="1">
    <location>
        <begin position="1"/>
        <end position="30"/>
    </location>
</feature>
<accession>A0ABN4HZ40</accession>
<keyword evidence="3" id="KW-1185">Reference proteome</keyword>
<sequence length="185" mass="19188">MNFSLKSVLSNRLFAIAALVLASAVLGGCATPSTSAGMTPTEFQVTNKHTQSVALTVDGGKETGALGKSQIPNDAFAQAITDAITNSKTFSSVVKGSGGDMLLTVSIFNIDQPSFGLSFTVKMEAGWTLKRADTGAVIWQESIKSEHTATVSDAFAGITRLRLANEGAAKANIAQGLSKISALNF</sequence>
<feature type="chain" id="PRO_5047516215" description="Lipoprotein" evidence="1">
    <location>
        <begin position="31"/>
        <end position="185"/>
    </location>
</feature>
<gene>
    <name evidence="2" type="ORF">F506_16475</name>
</gene>
<reference evidence="3" key="1">
    <citation type="journal article" date="2015" name="Genome Announc.">
        <title>Complete Genome Sequence of Herbaspirillum hiltneri N3 (DSM 17495), Isolated from Surface-Sterilized Wheat Roots.</title>
        <authorList>
            <person name="Guizelini D."/>
            <person name="Saizaki P.M."/>
            <person name="Coimbra N.A."/>
            <person name="Weiss V.A."/>
            <person name="Faoro H."/>
            <person name="Sfeir M.Z."/>
            <person name="Baura V.A."/>
            <person name="Monteiro R.A."/>
            <person name="Chubatsu L.S."/>
            <person name="Souza E.M."/>
            <person name="Cruz L.M."/>
            <person name="Pedrosa F.O."/>
            <person name="Raittz R.T."/>
            <person name="Marchaukoski J.N."/>
            <person name="Steffens M.B."/>
        </authorList>
    </citation>
    <scope>NUCLEOTIDE SEQUENCE [LARGE SCALE GENOMIC DNA]</scope>
    <source>
        <strain evidence="3">N3</strain>
    </source>
</reference>
<dbReference type="RefSeq" id="WP_144424074.1">
    <property type="nucleotide sequence ID" value="NZ_CP011409.1"/>
</dbReference>
<dbReference type="EMBL" id="CP011409">
    <property type="protein sequence ID" value="AKZ64045.1"/>
    <property type="molecule type" value="Genomic_DNA"/>
</dbReference>
<evidence type="ECO:0000256" key="1">
    <source>
        <dbReference type="SAM" id="SignalP"/>
    </source>
</evidence>
<evidence type="ECO:0000313" key="3">
    <source>
        <dbReference type="Proteomes" id="UP000063429"/>
    </source>
</evidence>
<evidence type="ECO:0008006" key="4">
    <source>
        <dbReference type="Google" id="ProtNLM"/>
    </source>
</evidence>
<dbReference type="PROSITE" id="PS51257">
    <property type="entry name" value="PROKAR_LIPOPROTEIN"/>
    <property type="match status" value="1"/>
</dbReference>